<sequence length="762" mass="84111">MDLSDNLSPNMIDEAPLDTSTLVVACISAATVLVLAAVTCVCCDRTGNDRSSSLSDSRRDTVPLEDLLSKPSLADPESVFSEAGSYDYPRAAPRAGSWIRVSDEASSNVRESLSLSGLNVDEKDFNNFHVVHELNNVSDAQASSTKFKQENRQNYKLVNSKLAPALPPHKTQTPVECARVGYELTTEFGRSITVSGSPKKYKHQNISGKVGLDSTSLQIHRDSVTRVSAPFLSSTRCSFSHEVGHIVHGNKVPRTSLPKTEETDDERIKSLPGFNINEEHGHEVAGLSFEVQTEHTRTSSLETVVANSCQQSNGSMKSACDNMADKSEHKNCIPISQTGNALQQSTVEFASSEGHAISATNTPLCRSNSNNNTNTSHLTEDPDEYQHTSVPMRRCLSCVHGNQVCVEQPAKSRRKTFSLNLQIDVHFDSLEGYHQNLSTIVCSPLTEYNQYHKHTTSEKCDRHVTADIVTKHIPSRSVTNANQISNINDENAKERLLQRSFELKYNNFESSDLVGKRRSEPTILEYNGLKNCNARRGGRFSETESANMAASEIFNDQNHPGPGLAQRVDISFNGVNSDSKVPRTEQNARFKHHKLPSSSFSCPIPSELSHTTAEIAANGKQDTGCLNVEPDMQTEKSHNNTRVQRSVNDICRKNMTSDSSTDEANMCVTNSVDKMTSCNERCEAPHDFTNSSVDQRQKTETNIINEEDKFCSQKQSYSSTHSSNQETIILADNEMDKNRTDKCPSTNIIPSTDCISTNMVPS</sequence>
<dbReference type="EMBL" id="HACG01029686">
    <property type="protein sequence ID" value="CEK76551.1"/>
    <property type="molecule type" value="Transcribed_RNA"/>
</dbReference>
<accession>A0A0B7A981</accession>
<proteinExistence type="predicted"/>
<dbReference type="AlphaFoldDB" id="A0A0B7A981"/>
<feature type="non-terminal residue" evidence="2">
    <location>
        <position position="762"/>
    </location>
</feature>
<reference evidence="2" key="1">
    <citation type="submission" date="2014-12" db="EMBL/GenBank/DDBJ databases">
        <title>Insight into the proteome of Arion vulgaris.</title>
        <authorList>
            <person name="Aradska J."/>
            <person name="Bulat T."/>
            <person name="Smidak R."/>
            <person name="Sarate P."/>
            <person name="Gangsoo J."/>
            <person name="Sialana F."/>
            <person name="Bilban M."/>
            <person name="Lubec G."/>
        </authorList>
    </citation>
    <scope>NUCLEOTIDE SEQUENCE</scope>
    <source>
        <tissue evidence="2">Skin</tissue>
    </source>
</reference>
<name>A0A0B7A981_9EUPU</name>
<protein>
    <submittedName>
        <fullName evidence="2">Uncharacterized protein</fullName>
    </submittedName>
</protein>
<organism evidence="2">
    <name type="scientific">Arion vulgaris</name>
    <dbReference type="NCBI Taxonomy" id="1028688"/>
    <lineage>
        <taxon>Eukaryota</taxon>
        <taxon>Metazoa</taxon>
        <taxon>Spiralia</taxon>
        <taxon>Lophotrochozoa</taxon>
        <taxon>Mollusca</taxon>
        <taxon>Gastropoda</taxon>
        <taxon>Heterobranchia</taxon>
        <taxon>Euthyneura</taxon>
        <taxon>Panpulmonata</taxon>
        <taxon>Eupulmonata</taxon>
        <taxon>Stylommatophora</taxon>
        <taxon>Helicina</taxon>
        <taxon>Arionoidea</taxon>
        <taxon>Arionidae</taxon>
        <taxon>Arion</taxon>
    </lineage>
</organism>
<evidence type="ECO:0000313" key="2">
    <source>
        <dbReference type="EMBL" id="CEK76551.1"/>
    </source>
</evidence>
<feature type="compositionally biased region" description="Low complexity" evidence="1">
    <location>
        <begin position="367"/>
        <end position="376"/>
    </location>
</feature>
<gene>
    <name evidence="2" type="primary">ORF100461</name>
</gene>
<evidence type="ECO:0000256" key="1">
    <source>
        <dbReference type="SAM" id="MobiDB-lite"/>
    </source>
</evidence>
<feature type="region of interest" description="Disordered" evidence="1">
    <location>
        <begin position="360"/>
        <end position="384"/>
    </location>
</feature>